<name>A0A0F8ZTM4_9ZZZZ</name>
<gene>
    <name evidence="1" type="ORF">LCGC14_2655500</name>
</gene>
<dbReference type="EMBL" id="LAZR01046171">
    <property type="protein sequence ID" value="KKK97163.1"/>
    <property type="molecule type" value="Genomic_DNA"/>
</dbReference>
<dbReference type="AlphaFoldDB" id="A0A0F8ZTM4"/>
<accession>A0A0F8ZTM4</accession>
<organism evidence="1">
    <name type="scientific">marine sediment metagenome</name>
    <dbReference type="NCBI Taxonomy" id="412755"/>
    <lineage>
        <taxon>unclassified sequences</taxon>
        <taxon>metagenomes</taxon>
        <taxon>ecological metagenomes</taxon>
    </lineage>
</organism>
<evidence type="ECO:0000313" key="1">
    <source>
        <dbReference type="EMBL" id="KKK97163.1"/>
    </source>
</evidence>
<protein>
    <submittedName>
        <fullName evidence="1">Uncharacterized protein</fullName>
    </submittedName>
</protein>
<proteinExistence type="predicted"/>
<reference evidence="1" key="1">
    <citation type="journal article" date="2015" name="Nature">
        <title>Complex archaea that bridge the gap between prokaryotes and eukaryotes.</title>
        <authorList>
            <person name="Spang A."/>
            <person name="Saw J.H."/>
            <person name="Jorgensen S.L."/>
            <person name="Zaremba-Niedzwiedzka K."/>
            <person name="Martijn J."/>
            <person name="Lind A.E."/>
            <person name="van Eijk R."/>
            <person name="Schleper C."/>
            <person name="Guy L."/>
            <person name="Ettema T.J."/>
        </authorList>
    </citation>
    <scope>NUCLEOTIDE SEQUENCE</scope>
</reference>
<comment type="caution">
    <text evidence="1">The sequence shown here is derived from an EMBL/GenBank/DDBJ whole genome shotgun (WGS) entry which is preliminary data.</text>
</comment>
<sequence length="116" mass="12168">MASKSFQGSLGIAATDTESAWSRMCASATHVLAMAPATVESHTYTIEVTDDPDASSVVVRTLQTDIASPANVAPPGSGKAKPMQELIGVVAFRIKSDGSITLAAQALWHFSILEDY</sequence>